<accession>A0AAU9IY19</accession>
<feature type="region of interest" description="Disordered" evidence="2">
    <location>
        <begin position="1"/>
        <end position="53"/>
    </location>
</feature>
<comment type="caution">
    <text evidence="3">The sequence shown here is derived from an EMBL/GenBank/DDBJ whole genome shotgun (WGS) entry which is preliminary data.</text>
</comment>
<feature type="coiled-coil region" evidence="1">
    <location>
        <begin position="236"/>
        <end position="263"/>
    </location>
</feature>
<protein>
    <submittedName>
        <fullName evidence="3">Uncharacterized protein</fullName>
    </submittedName>
</protein>
<dbReference type="Proteomes" id="UP001162131">
    <property type="component" value="Unassembled WGS sequence"/>
</dbReference>
<sequence>MITAHKPKKNMTKLDLSLTFSPKHRSTNKYDPRSPPGSALKSPHLSPKTDRSCNEWSPIQKVKILNTALSKFECPISKKALNSPKRNHFEGNSEASTQKSFENSSSCDCKHLAIIEEANDLITNLRLTISKLKKEIREKDEKICYLEKFLKENENQFNKLLVNQEICSEKNEKNKDETIKALENKLKLQEKEITSRYAKEKKIFELQMLSLEEDMNEKLTNDTQTKLEIAFLKSQISKIQDIHTQLTKENDDLRNQIKEIRMEEITKYSFQIASELSQLSSFINWFQSKGEVSLAAILLACQVHVESNQSPDSVVKSLENAVKEISTIREFLSNYHIEKTRGL</sequence>
<dbReference type="EMBL" id="CAJZBQ010000023">
    <property type="protein sequence ID" value="CAG9319778.1"/>
    <property type="molecule type" value="Genomic_DNA"/>
</dbReference>
<evidence type="ECO:0000313" key="3">
    <source>
        <dbReference type="EMBL" id="CAG9319778.1"/>
    </source>
</evidence>
<gene>
    <name evidence="3" type="ORF">BSTOLATCC_MIC24326</name>
</gene>
<name>A0AAU9IY19_9CILI</name>
<organism evidence="3 4">
    <name type="scientific">Blepharisma stoltei</name>
    <dbReference type="NCBI Taxonomy" id="1481888"/>
    <lineage>
        <taxon>Eukaryota</taxon>
        <taxon>Sar</taxon>
        <taxon>Alveolata</taxon>
        <taxon>Ciliophora</taxon>
        <taxon>Postciliodesmatophora</taxon>
        <taxon>Heterotrichea</taxon>
        <taxon>Heterotrichida</taxon>
        <taxon>Blepharismidae</taxon>
        <taxon>Blepharisma</taxon>
    </lineage>
</organism>
<keyword evidence="1" id="KW-0175">Coiled coil</keyword>
<evidence type="ECO:0000256" key="2">
    <source>
        <dbReference type="SAM" id="MobiDB-lite"/>
    </source>
</evidence>
<feature type="region of interest" description="Disordered" evidence="2">
    <location>
        <begin position="83"/>
        <end position="103"/>
    </location>
</feature>
<feature type="compositionally biased region" description="Basic residues" evidence="2">
    <location>
        <begin position="1"/>
        <end position="11"/>
    </location>
</feature>
<dbReference type="AlphaFoldDB" id="A0AAU9IY19"/>
<feature type="coiled-coil region" evidence="1">
    <location>
        <begin position="115"/>
        <end position="142"/>
    </location>
</feature>
<feature type="compositionally biased region" description="Polar residues" evidence="2">
    <location>
        <begin position="93"/>
        <end position="103"/>
    </location>
</feature>
<reference evidence="3" key="1">
    <citation type="submission" date="2021-09" db="EMBL/GenBank/DDBJ databases">
        <authorList>
            <consortium name="AG Swart"/>
            <person name="Singh M."/>
            <person name="Singh A."/>
            <person name="Seah K."/>
            <person name="Emmerich C."/>
        </authorList>
    </citation>
    <scope>NUCLEOTIDE SEQUENCE</scope>
    <source>
        <strain evidence="3">ATCC30299</strain>
    </source>
</reference>
<evidence type="ECO:0000313" key="4">
    <source>
        <dbReference type="Proteomes" id="UP001162131"/>
    </source>
</evidence>
<evidence type="ECO:0000256" key="1">
    <source>
        <dbReference type="SAM" id="Coils"/>
    </source>
</evidence>
<proteinExistence type="predicted"/>
<keyword evidence="4" id="KW-1185">Reference proteome</keyword>